<name>X0T4L9_9ZZZZ</name>
<proteinExistence type="predicted"/>
<dbReference type="AlphaFoldDB" id="X0T4L9"/>
<evidence type="ECO:0000313" key="1">
    <source>
        <dbReference type="EMBL" id="GAF88169.1"/>
    </source>
</evidence>
<accession>X0T4L9</accession>
<reference evidence="1" key="1">
    <citation type="journal article" date="2014" name="Front. Microbiol.">
        <title>High frequency of phylogenetically diverse reductive dehalogenase-homologous genes in deep subseafloor sedimentary metagenomes.</title>
        <authorList>
            <person name="Kawai M."/>
            <person name="Futagami T."/>
            <person name="Toyoda A."/>
            <person name="Takaki Y."/>
            <person name="Nishi S."/>
            <person name="Hori S."/>
            <person name="Arai W."/>
            <person name="Tsubouchi T."/>
            <person name="Morono Y."/>
            <person name="Uchiyama I."/>
            <person name="Ito T."/>
            <person name="Fujiyama A."/>
            <person name="Inagaki F."/>
            <person name="Takami H."/>
        </authorList>
    </citation>
    <scope>NUCLEOTIDE SEQUENCE</scope>
    <source>
        <strain evidence="1">Expedition CK06-06</strain>
    </source>
</reference>
<organism evidence="1">
    <name type="scientific">marine sediment metagenome</name>
    <dbReference type="NCBI Taxonomy" id="412755"/>
    <lineage>
        <taxon>unclassified sequences</taxon>
        <taxon>metagenomes</taxon>
        <taxon>ecological metagenomes</taxon>
    </lineage>
</organism>
<dbReference type="EMBL" id="BARS01016549">
    <property type="protein sequence ID" value="GAF88169.1"/>
    <property type="molecule type" value="Genomic_DNA"/>
</dbReference>
<gene>
    <name evidence="1" type="ORF">S01H1_27209</name>
</gene>
<comment type="caution">
    <text evidence="1">The sequence shown here is derived from an EMBL/GenBank/DDBJ whole genome shotgun (WGS) entry which is preliminary data.</text>
</comment>
<sequence length="104" mass="11239">MLICIFTLALLVVTGTPKRPLLRLGTATYFNVKVLNTPFQGLFVGAEENVEPVPADGTASVEDFYRLCIFVSRDDYFSSKGVFFVGRHEGIAGAYFVAAGGLAI</sequence>
<protein>
    <submittedName>
        <fullName evidence="1">Uncharacterized protein</fullName>
    </submittedName>
</protein>